<sequence length="174" mass="19577">MANIKLDKTHKNLIASAIDLGDWFLSLSTLSNADREAIVAVQNCLKKLPKVNDGTLAMYGFSVERGDETSGLIQGWDISIEYMAEDSEQQGGLEIFSSFLPIPESSDQSVLAEKKSREVYFHWPIGDVCNLLDKHNADKWMKEVSDPYMFFEKGDQIRIEVVFGTHYAEIIIPA</sequence>
<evidence type="ECO:0000313" key="1">
    <source>
        <dbReference type="EMBL" id="KKM17316.1"/>
    </source>
</evidence>
<gene>
    <name evidence="1" type="ORF">LCGC14_1677000</name>
</gene>
<proteinExistence type="predicted"/>
<accession>A0A0F9HPT4</accession>
<dbReference type="EMBL" id="LAZR01014480">
    <property type="protein sequence ID" value="KKM17316.1"/>
    <property type="molecule type" value="Genomic_DNA"/>
</dbReference>
<organism evidence="1">
    <name type="scientific">marine sediment metagenome</name>
    <dbReference type="NCBI Taxonomy" id="412755"/>
    <lineage>
        <taxon>unclassified sequences</taxon>
        <taxon>metagenomes</taxon>
        <taxon>ecological metagenomes</taxon>
    </lineage>
</organism>
<comment type="caution">
    <text evidence="1">The sequence shown here is derived from an EMBL/GenBank/DDBJ whole genome shotgun (WGS) entry which is preliminary data.</text>
</comment>
<reference evidence="1" key="1">
    <citation type="journal article" date="2015" name="Nature">
        <title>Complex archaea that bridge the gap between prokaryotes and eukaryotes.</title>
        <authorList>
            <person name="Spang A."/>
            <person name="Saw J.H."/>
            <person name="Jorgensen S.L."/>
            <person name="Zaremba-Niedzwiedzka K."/>
            <person name="Martijn J."/>
            <person name="Lind A.E."/>
            <person name="van Eijk R."/>
            <person name="Schleper C."/>
            <person name="Guy L."/>
            <person name="Ettema T.J."/>
        </authorList>
    </citation>
    <scope>NUCLEOTIDE SEQUENCE</scope>
</reference>
<dbReference type="AlphaFoldDB" id="A0A0F9HPT4"/>
<protein>
    <submittedName>
        <fullName evidence="1">Uncharacterized protein</fullName>
    </submittedName>
</protein>
<name>A0A0F9HPT4_9ZZZZ</name>